<evidence type="ECO:0000256" key="8">
    <source>
        <dbReference type="SAM" id="Phobius"/>
    </source>
</evidence>
<evidence type="ECO:0000256" key="4">
    <source>
        <dbReference type="ARBA" id="ARBA00022692"/>
    </source>
</evidence>
<evidence type="ECO:0000313" key="10">
    <source>
        <dbReference type="Proteomes" id="UP000029614"/>
    </source>
</evidence>
<evidence type="ECO:0000256" key="7">
    <source>
        <dbReference type="RuleBase" id="RU003879"/>
    </source>
</evidence>
<sequence length="179" mass="20592">MRFFKKEKKNVPGLNTSSTADISFMLLIFFLVTTSMDSNKGIYRSLPPMQKKQHQEKITAVNANHVMQIQVKKDGVVKVDSKSVNIISLRKLVLNFIKYNGAQHVIQLKIERDATYDEYFQVQNAILFAYNTIRDKKGLAQFGRVYALCDKDEQKVIDEQVPIRVSEVYVLNDVAMAKR</sequence>
<keyword evidence="4 7" id="KW-0812">Transmembrane</keyword>
<feature type="transmembrane region" description="Helical" evidence="8">
    <location>
        <begin position="12"/>
        <end position="32"/>
    </location>
</feature>
<dbReference type="AlphaFoldDB" id="A0A096B152"/>
<accession>A0A096B152</accession>
<keyword evidence="10" id="KW-1185">Reference proteome</keyword>
<dbReference type="PANTHER" id="PTHR30558:SF3">
    <property type="entry name" value="BIOPOLYMER TRANSPORT PROTEIN EXBD-RELATED"/>
    <property type="match status" value="1"/>
</dbReference>
<dbReference type="PANTHER" id="PTHR30558">
    <property type="entry name" value="EXBD MEMBRANE COMPONENT OF PMF-DRIVEN MACROMOLECULE IMPORT SYSTEM"/>
    <property type="match status" value="1"/>
</dbReference>
<comment type="caution">
    <text evidence="9">The sequence shown here is derived from an EMBL/GenBank/DDBJ whole genome shotgun (WGS) entry which is preliminary data.</text>
</comment>
<organism evidence="9 10">
    <name type="scientific">Prevotella amnii DNF00058</name>
    <dbReference type="NCBI Taxonomy" id="1401066"/>
    <lineage>
        <taxon>Bacteria</taxon>
        <taxon>Pseudomonadati</taxon>
        <taxon>Bacteroidota</taxon>
        <taxon>Bacteroidia</taxon>
        <taxon>Bacteroidales</taxon>
        <taxon>Prevotellaceae</taxon>
        <taxon>Prevotella</taxon>
    </lineage>
</organism>
<dbReference type="Proteomes" id="UP000029614">
    <property type="component" value="Unassembled WGS sequence"/>
</dbReference>
<gene>
    <name evidence="9" type="ORF">HMPREF9302_02810</name>
</gene>
<dbReference type="EMBL" id="JRNU01000009">
    <property type="protein sequence ID" value="KGF52676.1"/>
    <property type="molecule type" value="Genomic_DNA"/>
</dbReference>
<comment type="similarity">
    <text evidence="2 7">Belongs to the ExbD/TolR family.</text>
</comment>
<evidence type="ECO:0000313" key="9">
    <source>
        <dbReference type="EMBL" id="KGF52676.1"/>
    </source>
</evidence>
<evidence type="ECO:0000256" key="2">
    <source>
        <dbReference type="ARBA" id="ARBA00005811"/>
    </source>
</evidence>
<keyword evidence="5 8" id="KW-1133">Transmembrane helix</keyword>
<keyword evidence="7" id="KW-0653">Protein transport</keyword>
<reference evidence="9 10" key="1">
    <citation type="submission" date="2014-07" db="EMBL/GenBank/DDBJ databases">
        <authorList>
            <person name="McCorrison J."/>
            <person name="Sanka R."/>
            <person name="Torralba M."/>
            <person name="Gillis M."/>
            <person name="Haft D.H."/>
            <person name="Methe B."/>
            <person name="Sutton G."/>
            <person name="Nelson K.E."/>
        </authorList>
    </citation>
    <scope>NUCLEOTIDE SEQUENCE [LARGE SCALE GENOMIC DNA]</scope>
    <source>
        <strain evidence="9 10">DNF00058</strain>
    </source>
</reference>
<dbReference type="GO" id="GO:0022857">
    <property type="term" value="F:transmembrane transporter activity"/>
    <property type="evidence" value="ECO:0007669"/>
    <property type="project" value="InterPro"/>
</dbReference>
<dbReference type="InterPro" id="IPR003400">
    <property type="entry name" value="ExbD"/>
</dbReference>
<evidence type="ECO:0000256" key="1">
    <source>
        <dbReference type="ARBA" id="ARBA00004162"/>
    </source>
</evidence>
<evidence type="ECO:0000256" key="5">
    <source>
        <dbReference type="ARBA" id="ARBA00022989"/>
    </source>
</evidence>
<name>A0A096B152_9BACT</name>
<dbReference type="OrthoDB" id="9801500at2"/>
<keyword evidence="7" id="KW-0813">Transport</keyword>
<evidence type="ECO:0000256" key="3">
    <source>
        <dbReference type="ARBA" id="ARBA00022475"/>
    </source>
</evidence>
<dbReference type="Pfam" id="PF02472">
    <property type="entry name" value="ExbD"/>
    <property type="match status" value="1"/>
</dbReference>
<dbReference type="RefSeq" id="WP_036854478.1">
    <property type="nucleotide sequence ID" value="NZ_JRNU01000009.1"/>
</dbReference>
<protein>
    <submittedName>
        <fullName evidence="9">Membrane protein</fullName>
    </submittedName>
</protein>
<evidence type="ECO:0000256" key="6">
    <source>
        <dbReference type="ARBA" id="ARBA00023136"/>
    </source>
</evidence>
<proteinExistence type="inferred from homology"/>
<keyword evidence="3" id="KW-1003">Cell membrane</keyword>
<keyword evidence="6 8" id="KW-0472">Membrane</keyword>
<dbReference type="GO" id="GO:0005886">
    <property type="term" value="C:plasma membrane"/>
    <property type="evidence" value="ECO:0007669"/>
    <property type="project" value="UniProtKB-SubCell"/>
</dbReference>
<comment type="subcellular location">
    <subcellularLocation>
        <location evidence="1">Cell membrane</location>
        <topology evidence="1">Single-pass membrane protein</topology>
    </subcellularLocation>
    <subcellularLocation>
        <location evidence="7">Cell membrane</location>
        <topology evidence="7">Single-pass type II membrane protein</topology>
    </subcellularLocation>
</comment>
<dbReference type="GO" id="GO:0015031">
    <property type="term" value="P:protein transport"/>
    <property type="evidence" value="ECO:0007669"/>
    <property type="project" value="UniProtKB-KW"/>
</dbReference>